<accession>A0A9D1DTX2</accession>
<proteinExistence type="predicted"/>
<organism evidence="1 2">
    <name type="scientific">Candidatus Onthousia excrementipullorum</name>
    <dbReference type="NCBI Taxonomy" id="2840884"/>
    <lineage>
        <taxon>Bacteria</taxon>
        <taxon>Bacillati</taxon>
        <taxon>Bacillota</taxon>
        <taxon>Bacilli</taxon>
        <taxon>Candidatus Onthousia</taxon>
    </lineage>
</organism>
<dbReference type="AlphaFoldDB" id="A0A9D1DTX2"/>
<comment type="caution">
    <text evidence="1">The sequence shown here is derived from an EMBL/GenBank/DDBJ whole genome shotgun (WGS) entry which is preliminary data.</text>
</comment>
<dbReference type="EMBL" id="DVHC01000025">
    <property type="protein sequence ID" value="HIR58831.1"/>
    <property type="molecule type" value="Genomic_DNA"/>
</dbReference>
<evidence type="ECO:0000313" key="2">
    <source>
        <dbReference type="Proteomes" id="UP000824232"/>
    </source>
</evidence>
<evidence type="ECO:0000313" key="1">
    <source>
        <dbReference type="EMBL" id="HIR58831.1"/>
    </source>
</evidence>
<protein>
    <submittedName>
        <fullName evidence="1">Uncharacterized protein</fullName>
    </submittedName>
</protein>
<dbReference type="Proteomes" id="UP000824232">
    <property type="component" value="Unassembled WGS sequence"/>
</dbReference>
<sequence length="416" mass="48350">MNILELPNGNGQEIYIDIDELYIKREWINQELEAIVMPDIPSKYSNPVYEAYKEMFKYLYEKGYKIVTDDRIVNEDTFFFSPCLDKHINKTKEEYSTKKDNKIALLLMEEGITEPFTVSFPLDSFPENLPPLPFVLKNKDSQGGKEKFLIKTPKQLEILKRFYNEITPYAKKVAIEEAKEKWNLGDDVIFDEFGRSNTPISIGFIDYKKEFHDKMIIQKYIKTPTKYNTSLRVLTSSSGDVLASSLKYSAPIEPKEEKHYGLFDRYLQDPSSPYFLGSESIISNTVSGGDSILLGKDSYENIEQKILLAHDIDPNNAIVPETVMKSCINVATKCKREVGAICGMDFIYDEEERIWKYLEEHEYPMLYSYAEKYNLSYDSNKKDFYTTNQLLDMRVRLHALALTIQKKYTKESGKHI</sequence>
<gene>
    <name evidence="1" type="ORF">IAB38_02165</name>
</gene>
<name>A0A9D1DTX2_9FIRM</name>
<reference evidence="1" key="1">
    <citation type="submission" date="2020-10" db="EMBL/GenBank/DDBJ databases">
        <authorList>
            <person name="Gilroy R."/>
        </authorList>
    </citation>
    <scope>NUCLEOTIDE SEQUENCE</scope>
    <source>
        <strain evidence="1">CHK184-20233</strain>
    </source>
</reference>
<reference evidence="1" key="2">
    <citation type="journal article" date="2021" name="PeerJ">
        <title>Extensive microbial diversity within the chicken gut microbiome revealed by metagenomics and culture.</title>
        <authorList>
            <person name="Gilroy R."/>
            <person name="Ravi A."/>
            <person name="Getino M."/>
            <person name="Pursley I."/>
            <person name="Horton D.L."/>
            <person name="Alikhan N.F."/>
            <person name="Baker D."/>
            <person name="Gharbi K."/>
            <person name="Hall N."/>
            <person name="Watson M."/>
            <person name="Adriaenssens E.M."/>
            <person name="Foster-Nyarko E."/>
            <person name="Jarju S."/>
            <person name="Secka A."/>
            <person name="Antonio M."/>
            <person name="Oren A."/>
            <person name="Chaudhuri R.R."/>
            <person name="La Ragione R."/>
            <person name="Hildebrand F."/>
            <person name="Pallen M.J."/>
        </authorList>
    </citation>
    <scope>NUCLEOTIDE SEQUENCE</scope>
    <source>
        <strain evidence="1">CHK184-20233</strain>
    </source>
</reference>